<proteinExistence type="inferred from homology"/>
<dbReference type="SUPFAM" id="SSF52540">
    <property type="entry name" value="P-loop containing nucleoside triphosphate hydrolases"/>
    <property type="match status" value="1"/>
</dbReference>
<keyword evidence="6 7" id="KW-0238">DNA-binding</keyword>
<dbReference type="Pfam" id="PF08299">
    <property type="entry name" value="Bac_DnaA_C"/>
    <property type="match status" value="1"/>
</dbReference>
<dbReference type="RefSeq" id="WP_146440970.1">
    <property type="nucleotide sequence ID" value="NZ_SJPL01000002.1"/>
</dbReference>
<evidence type="ECO:0000256" key="7">
    <source>
        <dbReference type="RuleBase" id="RU000577"/>
    </source>
</evidence>
<dbReference type="Proteomes" id="UP000317238">
    <property type="component" value="Unassembled WGS sequence"/>
</dbReference>
<keyword evidence="1" id="KW-0963">Cytoplasm</keyword>
<dbReference type="SUPFAM" id="SSF48295">
    <property type="entry name" value="TrpR-like"/>
    <property type="match status" value="1"/>
</dbReference>
<dbReference type="PANTHER" id="PTHR30050">
    <property type="entry name" value="CHROMOSOMAL REPLICATION INITIATOR PROTEIN DNAA"/>
    <property type="match status" value="1"/>
</dbReference>
<dbReference type="GO" id="GO:0005524">
    <property type="term" value="F:ATP binding"/>
    <property type="evidence" value="ECO:0007669"/>
    <property type="project" value="UniProtKB-KW"/>
</dbReference>
<feature type="region of interest" description="Disordered" evidence="9">
    <location>
        <begin position="1"/>
        <end position="30"/>
    </location>
</feature>
<dbReference type="InterPro" id="IPR013317">
    <property type="entry name" value="DnaA_dom"/>
</dbReference>
<dbReference type="InterPro" id="IPR027417">
    <property type="entry name" value="P-loop_NTPase"/>
</dbReference>
<dbReference type="EMBL" id="SJPL01000002">
    <property type="protein sequence ID" value="TWT65724.1"/>
    <property type="molecule type" value="Genomic_DNA"/>
</dbReference>
<gene>
    <name evidence="11" type="primary">dnaA_2</name>
    <name evidence="11" type="ORF">Pan14r_52730</name>
</gene>
<dbReference type="AlphaFoldDB" id="A0A5C5XS45"/>
<dbReference type="Gene3D" id="1.10.1750.10">
    <property type="match status" value="1"/>
</dbReference>
<dbReference type="PANTHER" id="PTHR30050:SF2">
    <property type="entry name" value="CHROMOSOMAL REPLICATION INITIATOR PROTEIN DNAA"/>
    <property type="match status" value="1"/>
</dbReference>
<evidence type="ECO:0000256" key="8">
    <source>
        <dbReference type="RuleBase" id="RU004227"/>
    </source>
</evidence>
<evidence type="ECO:0000256" key="4">
    <source>
        <dbReference type="ARBA" id="ARBA00022840"/>
    </source>
</evidence>
<name>A0A5C5XS45_9PLAN</name>
<feature type="compositionally biased region" description="Polar residues" evidence="9">
    <location>
        <begin position="1"/>
        <end position="20"/>
    </location>
</feature>
<dbReference type="GO" id="GO:0006275">
    <property type="term" value="P:regulation of DNA replication"/>
    <property type="evidence" value="ECO:0007669"/>
    <property type="project" value="InterPro"/>
</dbReference>
<sequence>MQTSAQPESTPTASSLGSADSRSRRVVSFPLERPRLKVRRHLRPRRGGNDGTTAKSLPYCVLGPENQLLCHLAGPQGGLLSLASPLLITGPSGIGKSAFALHLAARHAVQHPIDGQPAVVHYLPAVDFARQYADAINSDDLPPLQSELDEVEILVLDDLHLIADKSAAQEELSNRIDRRAESGKLTILVCRRFPSDTRGLRPRLVSRSMGGLTLNIACPGDEARRVLLGEYCLLHDLVVPPDMVHLLSAGLPDGLTPRDLEGCVKQLNLWCRMNDRAPDMEGIQFALDSLQRDSELSINAITKSVARHFRLRSADLRSSSRQQKIVRARSLAMTLARQLTTHSLHQIGESFGGRDHSTVLHAIRKTEASLVSDADLRRAAAEVTEKLGA</sequence>
<comment type="caution">
    <text evidence="11">The sequence shown here is derived from an EMBL/GenBank/DDBJ whole genome shotgun (WGS) entry which is preliminary data.</text>
</comment>
<keyword evidence="5" id="KW-0446">Lipid-binding</keyword>
<reference evidence="11 12" key="1">
    <citation type="submission" date="2019-02" db="EMBL/GenBank/DDBJ databases">
        <title>Deep-cultivation of Planctomycetes and their phenomic and genomic characterization uncovers novel biology.</title>
        <authorList>
            <person name="Wiegand S."/>
            <person name="Jogler M."/>
            <person name="Boedeker C."/>
            <person name="Pinto D."/>
            <person name="Vollmers J."/>
            <person name="Rivas-Marin E."/>
            <person name="Kohn T."/>
            <person name="Peeters S.H."/>
            <person name="Heuer A."/>
            <person name="Rast P."/>
            <person name="Oberbeckmann S."/>
            <person name="Bunk B."/>
            <person name="Jeske O."/>
            <person name="Meyerdierks A."/>
            <person name="Storesund J.E."/>
            <person name="Kallscheuer N."/>
            <person name="Luecker S."/>
            <person name="Lage O.M."/>
            <person name="Pohl T."/>
            <person name="Merkel B.J."/>
            <person name="Hornburger P."/>
            <person name="Mueller R.-W."/>
            <person name="Bruemmer F."/>
            <person name="Labrenz M."/>
            <person name="Spormann A.M."/>
            <person name="Op Den Camp H."/>
            <person name="Overmann J."/>
            <person name="Amann R."/>
            <person name="Jetten M.S.M."/>
            <person name="Mascher T."/>
            <person name="Medema M.H."/>
            <person name="Devos D.P."/>
            <person name="Kaster A.-K."/>
            <person name="Ovreas L."/>
            <person name="Rohde M."/>
            <person name="Galperin M.Y."/>
            <person name="Jogler C."/>
        </authorList>
    </citation>
    <scope>NUCLEOTIDE SEQUENCE [LARGE SCALE GENOMIC DNA]</scope>
    <source>
        <strain evidence="11 12">Pan14r</strain>
    </source>
</reference>
<dbReference type="SMART" id="SM00760">
    <property type="entry name" value="Bac_DnaA_C"/>
    <property type="match status" value="1"/>
</dbReference>
<dbReference type="InterPro" id="IPR020591">
    <property type="entry name" value="Chromosome_initiator_DnaA-like"/>
</dbReference>
<dbReference type="OrthoDB" id="9807019at2"/>
<dbReference type="GO" id="GO:0008289">
    <property type="term" value="F:lipid binding"/>
    <property type="evidence" value="ECO:0007669"/>
    <property type="project" value="UniProtKB-KW"/>
</dbReference>
<evidence type="ECO:0000256" key="6">
    <source>
        <dbReference type="ARBA" id="ARBA00023125"/>
    </source>
</evidence>
<dbReference type="Gene3D" id="3.40.50.300">
    <property type="entry name" value="P-loop containing nucleotide triphosphate hydrolases"/>
    <property type="match status" value="1"/>
</dbReference>
<comment type="similarity">
    <text evidence="8">Belongs to the DnaA family.</text>
</comment>
<dbReference type="CDD" id="cd06571">
    <property type="entry name" value="Bac_DnaA_C"/>
    <property type="match status" value="1"/>
</dbReference>
<keyword evidence="12" id="KW-1185">Reference proteome</keyword>
<dbReference type="GO" id="GO:0005886">
    <property type="term" value="C:plasma membrane"/>
    <property type="evidence" value="ECO:0007669"/>
    <property type="project" value="TreeGrafter"/>
</dbReference>
<dbReference type="PRINTS" id="PR00051">
    <property type="entry name" value="DNAA"/>
</dbReference>
<accession>A0A5C5XS45</accession>
<keyword evidence="2 7" id="KW-0235">DNA replication</keyword>
<evidence type="ECO:0000259" key="10">
    <source>
        <dbReference type="SMART" id="SM00760"/>
    </source>
</evidence>
<evidence type="ECO:0000313" key="12">
    <source>
        <dbReference type="Proteomes" id="UP000317238"/>
    </source>
</evidence>
<evidence type="ECO:0000256" key="5">
    <source>
        <dbReference type="ARBA" id="ARBA00023121"/>
    </source>
</evidence>
<keyword evidence="3 7" id="KW-0547">Nucleotide-binding</keyword>
<dbReference type="GO" id="GO:0003688">
    <property type="term" value="F:DNA replication origin binding"/>
    <property type="evidence" value="ECO:0007669"/>
    <property type="project" value="TreeGrafter"/>
</dbReference>
<evidence type="ECO:0000256" key="9">
    <source>
        <dbReference type="SAM" id="MobiDB-lite"/>
    </source>
</evidence>
<dbReference type="InterPro" id="IPR013159">
    <property type="entry name" value="DnaA_C"/>
</dbReference>
<evidence type="ECO:0000256" key="2">
    <source>
        <dbReference type="ARBA" id="ARBA00022705"/>
    </source>
</evidence>
<dbReference type="GO" id="GO:0006270">
    <property type="term" value="P:DNA replication initiation"/>
    <property type="evidence" value="ECO:0007669"/>
    <property type="project" value="InterPro"/>
</dbReference>
<evidence type="ECO:0000313" key="11">
    <source>
        <dbReference type="EMBL" id="TWT65724.1"/>
    </source>
</evidence>
<keyword evidence="4 7" id="KW-0067">ATP-binding</keyword>
<feature type="domain" description="Chromosomal replication initiator DnaA C-terminal" evidence="10">
    <location>
        <begin position="297"/>
        <end position="366"/>
    </location>
</feature>
<comment type="function">
    <text evidence="7">Plays an essential role in the initiation and regulation of chromosomal replication. ATP-DnaA binds to the origin of replication (oriC) to initiate formation of the DNA replication initiation complex once per cell cycle. Binds the DnaA box (a 9 base pair repeat at the origin) and separates the double-stranded (ds)DNA. Forms a right-handed helical filament on oriC DNA; dsDNA binds to the exterior of the filament while single-stranded (ss)DNA is stabiized in the filament's interior. The ATP-DnaA-oriC complex binds and stabilizes one strand of the AT-rich DNA unwinding element (DUE), permitting loading of DNA polymerase. After initiation quickly degrades to an ADP-DnaA complex that is not apt for DNA replication. Binds acidic phospholipids.</text>
</comment>
<protein>
    <recommendedName>
        <fullName evidence="7">Chromosomal replication initiator protein DnaA</fullName>
    </recommendedName>
</protein>
<dbReference type="InterPro" id="IPR010921">
    <property type="entry name" value="Trp_repressor/repl_initiator"/>
</dbReference>
<evidence type="ECO:0000256" key="1">
    <source>
        <dbReference type="ARBA" id="ARBA00022490"/>
    </source>
</evidence>
<dbReference type="Pfam" id="PF00308">
    <property type="entry name" value="Bac_DnaA"/>
    <property type="match status" value="1"/>
</dbReference>
<organism evidence="11 12">
    <name type="scientific">Crateriforma conspicua</name>
    <dbReference type="NCBI Taxonomy" id="2527996"/>
    <lineage>
        <taxon>Bacteria</taxon>
        <taxon>Pseudomonadati</taxon>
        <taxon>Planctomycetota</taxon>
        <taxon>Planctomycetia</taxon>
        <taxon>Planctomycetales</taxon>
        <taxon>Planctomycetaceae</taxon>
        <taxon>Crateriforma</taxon>
    </lineage>
</organism>
<evidence type="ECO:0000256" key="3">
    <source>
        <dbReference type="ARBA" id="ARBA00022741"/>
    </source>
</evidence>